<feature type="domain" description="SbsA Ig-like" evidence="2">
    <location>
        <begin position="33"/>
        <end position="140"/>
    </location>
</feature>
<dbReference type="Pfam" id="PF13205">
    <property type="entry name" value="Big_5"/>
    <property type="match status" value="10"/>
</dbReference>
<accession>A0A6C0GU58</accession>
<feature type="domain" description="SbsA Ig-like" evidence="2">
    <location>
        <begin position="587"/>
        <end position="695"/>
    </location>
</feature>
<organism evidence="3 4">
    <name type="scientific">Rhodocytophaga rosea</name>
    <dbReference type="NCBI Taxonomy" id="2704465"/>
    <lineage>
        <taxon>Bacteria</taxon>
        <taxon>Pseudomonadati</taxon>
        <taxon>Bacteroidota</taxon>
        <taxon>Cytophagia</taxon>
        <taxon>Cytophagales</taxon>
        <taxon>Rhodocytophagaceae</taxon>
        <taxon>Rhodocytophaga</taxon>
    </lineage>
</organism>
<feature type="domain" description="SbsA Ig-like" evidence="2">
    <location>
        <begin position="145"/>
        <end position="253"/>
    </location>
</feature>
<feature type="domain" description="SbsA Ig-like" evidence="2">
    <location>
        <begin position="809"/>
        <end position="917"/>
    </location>
</feature>
<feature type="domain" description="SbsA Ig-like" evidence="2">
    <location>
        <begin position="366"/>
        <end position="474"/>
    </location>
</feature>
<proteinExistence type="predicted"/>
<dbReference type="EMBL" id="CP048222">
    <property type="protein sequence ID" value="QHT71576.1"/>
    <property type="molecule type" value="Genomic_DNA"/>
</dbReference>
<reference evidence="3 4" key="1">
    <citation type="submission" date="2020-01" db="EMBL/GenBank/DDBJ databases">
        <authorList>
            <person name="Kim M.K."/>
        </authorList>
    </citation>
    <scope>NUCLEOTIDE SEQUENCE [LARGE SCALE GENOMIC DNA]</scope>
    <source>
        <strain evidence="3 4">172606-1</strain>
    </source>
</reference>
<dbReference type="InterPro" id="IPR032812">
    <property type="entry name" value="SbsA_Ig"/>
</dbReference>
<protein>
    <submittedName>
        <fullName evidence="3">Ig-like domain-containing protein</fullName>
    </submittedName>
</protein>
<feature type="domain" description="SbsA Ig-like" evidence="2">
    <location>
        <begin position="255"/>
        <end position="361"/>
    </location>
</feature>
<name>A0A6C0GU58_9BACT</name>
<dbReference type="AlphaFoldDB" id="A0A6C0GU58"/>
<keyword evidence="1" id="KW-0732">Signal</keyword>
<dbReference type="RefSeq" id="WP_162447511.1">
    <property type="nucleotide sequence ID" value="NZ_CP048222.1"/>
</dbReference>
<feature type="domain" description="SbsA Ig-like" evidence="2">
    <location>
        <begin position="697"/>
        <end position="804"/>
    </location>
</feature>
<dbReference type="KEGG" id="rhoz:GXP67_35385"/>
<feature type="domain" description="SbsA Ig-like" evidence="2">
    <location>
        <begin position="1032"/>
        <end position="1073"/>
    </location>
</feature>
<evidence type="ECO:0000259" key="2">
    <source>
        <dbReference type="Pfam" id="PF13205"/>
    </source>
</evidence>
<dbReference type="Gene3D" id="2.60.40.1220">
    <property type="match status" value="7"/>
</dbReference>
<feature type="domain" description="SbsA Ig-like" evidence="2">
    <location>
        <begin position="476"/>
        <end position="582"/>
    </location>
</feature>
<feature type="domain" description="SbsA Ig-like" evidence="2">
    <location>
        <begin position="922"/>
        <end position="1029"/>
    </location>
</feature>
<evidence type="ECO:0000313" key="4">
    <source>
        <dbReference type="Proteomes" id="UP000480178"/>
    </source>
</evidence>
<dbReference type="Proteomes" id="UP000480178">
    <property type="component" value="Chromosome"/>
</dbReference>
<keyword evidence="4" id="KW-1185">Reference proteome</keyword>
<dbReference type="InterPro" id="IPR014755">
    <property type="entry name" value="Cu-Rt/internalin_Ig-like"/>
</dbReference>
<sequence>MSVQIGAGAFEDAAGNEFAGITNTTSWNFTTEDKSAPTLTAFTPANNATNVAVDANLVLTFSEEVQVGTGNIVINQGATSQTIGVTSGAVNVAGNTVTINPSVDFPNSATLTVTVPAGAFQDAAGNEFAGIVATEWSFTTEAPADTEVPTITTYAPADEAANIAVAENLVLTFSEQVVKGTGNITINQGTTSQIIDVITAAVVVNGNQVTINPPVDFPSQTAISVEIAADVFKDVAGNSFAGILTPTTWNFTTEDITAPTLTAYTPANNATEVAVNESLELTFDENVQAGTGNIIINQGETSQTIAVTDAAVTIADNVVSINPADFPNGATITISIPSDIFTDESGNAFAGITAAQWSFDTEAPADTESPTVITYSPTKNITNVALASNLSLTFNEEVVRGTGNITITQGTTTQTIPVNDAAVSIVENVVTINPPAAFPSQTLISVQIAPGAFRDVAGNAFAGIADNTTWSFTTEDKTAPTLTSLTPATNATEIAIDSDLVLSFDEAVKVGTGNIVITQGITSQTITVTGTLVSVNGNTVTINPADFPNNAIITISFPSGVFTDLSGNSFEGVITTQWRFTTEALADTEGPVVSIFSPADDSENVATEANLTITFNEEVIKGTGNITFTQGATSQTIAVTDASVVVNGTEVTINPPDDFPSQAQVSVQIGAGAFKDLAGNNYSGIPNTTTWNFTTEDNTAPALTSFTPANNATEVAVDASLVIGFSEPIKAGSGNIVITQQGITSQTIAVTDALVNISGSTVTINPADFLNDAVITVSIPAGIFTDAAGNEFAGISAANWSFTTIKPADIEAPSVTTYAPADGAENVEVDAVLTVTFNELIEKGTGNITITQGATSQVIPVTDAAVNINGATVTINPPADFPEGAAISVQIGVSAFKDTAGNNFAGITNTTTWNFTTVPPADVTPPAVTTYAPADESVNIAAGTNLVLTFNEAIEKGTGNITIFQGASSQVIPVVSGNVSIAGNVATIDVTTDIPSGASVSVQIEAGVFKDIAGNLYEGIQNTSTWNFSVADTEAPALVSLTPADNATNIAADADLQIVYNEPVVKGTGNITINQGLLLKRFR</sequence>
<gene>
    <name evidence="3" type="ORF">GXP67_35385</name>
</gene>
<evidence type="ECO:0000313" key="3">
    <source>
        <dbReference type="EMBL" id="QHT71576.1"/>
    </source>
</evidence>
<evidence type="ECO:0000256" key="1">
    <source>
        <dbReference type="ARBA" id="ARBA00022729"/>
    </source>
</evidence>